<feature type="transmembrane region" description="Helical" evidence="1">
    <location>
        <begin position="216"/>
        <end position="237"/>
    </location>
</feature>
<evidence type="ECO:0000259" key="2">
    <source>
        <dbReference type="Pfam" id="PF02517"/>
    </source>
</evidence>
<keyword evidence="4" id="KW-1185">Reference proteome</keyword>
<feature type="transmembrane region" description="Helical" evidence="1">
    <location>
        <begin position="249"/>
        <end position="273"/>
    </location>
</feature>
<accession>A0A212QNN1</accession>
<keyword evidence="1" id="KW-1133">Transmembrane helix</keyword>
<gene>
    <name evidence="3" type="ORF">SAMN02746019_00026220</name>
</gene>
<dbReference type="Pfam" id="PF02517">
    <property type="entry name" value="Rce1-like"/>
    <property type="match status" value="1"/>
</dbReference>
<sequence length="386" mass="41958">MTAPAERPAATPFREAIVREWPALGIWILAVLGFGWQALSQEGAGQGLPALVAFALLMAAYMGSAFLPVEAARRWAGEDIRRVYGIPFALWFAGGLLGILRGLPTDPWALLGGLAFLVWPAVLVLHNRAAWGPIPALVVLGTLALILIPGPLPGDPVGWAFRIGAGLWPLPLILGWPAAARPRAHLLYFGAILFVWYAVEFNRLPALPLLRGGPSYFHLAAIPLFLWLMLLSGRFPDLGLTFRWTGRDLLAILVHLAGFAAFALPFGWLTGFLTPASTHPGLPEALLRLLAIYLFIALPEEILFRGALHVHLQRALGWPPLRTLLLSSLLFGLAHLNNPPKVGLYAVLATVAGFFYGRTYLQTGKVTAAAMVHALVDWVWGLLFSR</sequence>
<feature type="transmembrane region" description="Helical" evidence="1">
    <location>
        <begin position="316"/>
        <end position="336"/>
    </location>
</feature>
<dbReference type="EMBL" id="FYEK01000012">
    <property type="protein sequence ID" value="SNB60831.1"/>
    <property type="molecule type" value="Genomic_DNA"/>
</dbReference>
<dbReference type="GO" id="GO:0006508">
    <property type="term" value="P:proteolysis"/>
    <property type="evidence" value="ECO:0007669"/>
    <property type="project" value="UniProtKB-KW"/>
</dbReference>
<dbReference type="Proteomes" id="UP000197025">
    <property type="component" value="Unassembled WGS sequence"/>
</dbReference>
<dbReference type="InterPro" id="IPR003675">
    <property type="entry name" value="Rce1/LyrA-like_dom"/>
</dbReference>
<protein>
    <submittedName>
        <fullName evidence="3">Predicted protease of the Abi (CAAX) family</fullName>
    </submittedName>
</protein>
<feature type="transmembrane region" description="Helical" evidence="1">
    <location>
        <begin position="342"/>
        <end position="361"/>
    </location>
</feature>
<feature type="transmembrane region" description="Helical" evidence="1">
    <location>
        <begin position="21"/>
        <end position="39"/>
    </location>
</feature>
<dbReference type="OrthoDB" id="3609935at2"/>
<feature type="transmembrane region" description="Helical" evidence="1">
    <location>
        <begin position="108"/>
        <end position="127"/>
    </location>
</feature>
<dbReference type="InParanoid" id="A0A212QNN1"/>
<feature type="transmembrane region" description="Helical" evidence="1">
    <location>
        <begin position="186"/>
        <end position="204"/>
    </location>
</feature>
<organism evidence="3 4">
    <name type="scientific">Thermoflexus hugenholtzii JAD2</name>
    <dbReference type="NCBI Taxonomy" id="877466"/>
    <lineage>
        <taxon>Bacteria</taxon>
        <taxon>Bacillati</taxon>
        <taxon>Chloroflexota</taxon>
        <taxon>Thermoflexia</taxon>
        <taxon>Thermoflexales</taxon>
        <taxon>Thermoflexaceae</taxon>
        <taxon>Thermoflexus</taxon>
    </lineage>
</organism>
<keyword evidence="1" id="KW-0472">Membrane</keyword>
<feature type="transmembrane region" description="Helical" evidence="1">
    <location>
        <begin position="83"/>
        <end position="102"/>
    </location>
</feature>
<keyword evidence="1" id="KW-0812">Transmembrane</keyword>
<name>A0A212QNN1_9CHLR</name>
<dbReference type="GO" id="GO:0004175">
    <property type="term" value="F:endopeptidase activity"/>
    <property type="evidence" value="ECO:0007669"/>
    <property type="project" value="UniProtKB-ARBA"/>
</dbReference>
<evidence type="ECO:0000313" key="4">
    <source>
        <dbReference type="Proteomes" id="UP000197025"/>
    </source>
</evidence>
<keyword evidence="3" id="KW-0645">Protease</keyword>
<feature type="transmembrane region" description="Helical" evidence="1">
    <location>
        <begin position="159"/>
        <end position="179"/>
    </location>
</feature>
<feature type="domain" description="CAAX prenyl protease 2/Lysostaphin resistance protein A-like" evidence="2">
    <location>
        <begin position="285"/>
        <end position="379"/>
    </location>
</feature>
<dbReference type="AlphaFoldDB" id="A0A212QNN1"/>
<feature type="transmembrane region" description="Helical" evidence="1">
    <location>
        <begin position="134"/>
        <end position="153"/>
    </location>
</feature>
<proteinExistence type="predicted"/>
<reference evidence="4" key="1">
    <citation type="submission" date="2017-06" db="EMBL/GenBank/DDBJ databases">
        <authorList>
            <person name="Varghese N."/>
            <person name="Submissions S."/>
        </authorList>
    </citation>
    <scope>NUCLEOTIDE SEQUENCE [LARGE SCALE GENOMIC DNA]</scope>
    <source>
        <strain evidence="4">JAD2</strain>
    </source>
</reference>
<feature type="transmembrane region" description="Helical" evidence="1">
    <location>
        <begin position="285"/>
        <end position="304"/>
    </location>
</feature>
<feature type="transmembrane region" description="Helical" evidence="1">
    <location>
        <begin position="51"/>
        <end position="71"/>
    </location>
</feature>
<dbReference type="RefSeq" id="WP_159461551.1">
    <property type="nucleotide sequence ID" value="NZ_FYEK01000012.1"/>
</dbReference>
<keyword evidence="3" id="KW-0378">Hydrolase</keyword>
<evidence type="ECO:0000256" key="1">
    <source>
        <dbReference type="SAM" id="Phobius"/>
    </source>
</evidence>
<evidence type="ECO:0000313" key="3">
    <source>
        <dbReference type="EMBL" id="SNB60831.1"/>
    </source>
</evidence>
<dbReference type="GO" id="GO:0080120">
    <property type="term" value="P:CAAX-box protein maturation"/>
    <property type="evidence" value="ECO:0007669"/>
    <property type="project" value="UniProtKB-ARBA"/>
</dbReference>